<protein>
    <submittedName>
        <fullName evidence="2">SAM-dependent methyltransferase</fullName>
    </submittedName>
</protein>
<feature type="domain" description="Methyltransferase" evidence="1">
    <location>
        <begin position="56"/>
        <end position="143"/>
    </location>
</feature>
<dbReference type="AlphaFoldDB" id="A0A258HNX1"/>
<name>A0A258HNX1_9CAUL</name>
<organism evidence="2 3">
    <name type="scientific">Brevundimonas subvibrioides</name>
    <dbReference type="NCBI Taxonomy" id="74313"/>
    <lineage>
        <taxon>Bacteria</taxon>
        <taxon>Pseudomonadati</taxon>
        <taxon>Pseudomonadota</taxon>
        <taxon>Alphaproteobacteria</taxon>
        <taxon>Caulobacterales</taxon>
        <taxon>Caulobacteraceae</taxon>
        <taxon>Brevundimonas</taxon>
    </lineage>
</organism>
<accession>A0A258HNX1</accession>
<dbReference type="GO" id="GO:0032259">
    <property type="term" value="P:methylation"/>
    <property type="evidence" value="ECO:0007669"/>
    <property type="project" value="UniProtKB-KW"/>
</dbReference>
<evidence type="ECO:0000313" key="2">
    <source>
        <dbReference type="EMBL" id="OYX58052.1"/>
    </source>
</evidence>
<gene>
    <name evidence="2" type="ORF">B7Y86_03295</name>
</gene>
<dbReference type="CDD" id="cd02440">
    <property type="entry name" value="AdoMet_MTases"/>
    <property type="match status" value="1"/>
</dbReference>
<evidence type="ECO:0000259" key="1">
    <source>
        <dbReference type="Pfam" id="PF13649"/>
    </source>
</evidence>
<keyword evidence="2" id="KW-0808">Transferase</keyword>
<dbReference type="PANTHER" id="PTHR12843">
    <property type="entry name" value="PROTEIN-LYSINE N-METHYLTRANSFERASE METTL10"/>
    <property type="match status" value="1"/>
</dbReference>
<dbReference type="Proteomes" id="UP000216147">
    <property type="component" value="Unassembled WGS sequence"/>
</dbReference>
<dbReference type="PANTHER" id="PTHR12843:SF5">
    <property type="entry name" value="EEF1A LYSINE METHYLTRANSFERASE 2"/>
    <property type="match status" value="1"/>
</dbReference>
<dbReference type="InterPro" id="IPR029063">
    <property type="entry name" value="SAM-dependent_MTases_sf"/>
</dbReference>
<dbReference type="SUPFAM" id="SSF53335">
    <property type="entry name" value="S-adenosyl-L-methionine-dependent methyltransferases"/>
    <property type="match status" value="1"/>
</dbReference>
<dbReference type="EMBL" id="NCEQ01000003">
    <property type="protein sequence ID" value="OYX58052.1"/>
    <property type="molecule type" value="Genomic_DNA"/>
</dbReference>
<dbReference type="Pfam" id="PF13649">
    <property type="entry name" value="Methyltransf_25"/>
    <property type="match status" value="1"/>
</dbReference>
<keyword evidence="2" id="KW-0489">Methyltransferase</keyword>
<comment type="caution">
    <text evidence="2">The sequence shown here is derived from an EMBL/GenBank/DDBJ whole genome shotgun (WGS) entry which is preliminary data.</text>
</comment>
<evidence type="ECO:0000313" key="3">
    <source>
        <dbReference type="Proteomes" id="UP000216147"/>
    </source>
</evidence>
<dbReference type="Gene3D" id="3.40.50.150">
    <property type="entry name" value="Vaccinia Virus protein VP39"/>
    <property type="match status" value="1"/>
</dbReference>
<sequence length="214" mass="23634">MTEATTDDPESGVNAEHWGRVYETTADDAVSWYEPEPRASLEALALADIPVRASLVDVGAGSFRLVEHLLDRGATDLTVVDIASSAFETTRSRLGSRASKVDWLVADVTQWRPDRLFEVWHDRAVFHFMTEPGQRDGYGAALRTATSAGSWLVIATFADDGPERCSGLPVKRYSGPGLIAEFASDFVAHDVWRDEHRSPGGAIQPFTWAVMRRR</sequence>
<dbReference type="GO" id="GO:0008168">
    <property type="term" value="F:methyltransferase activity"/>
    <property type="evidence" value="ECO:0007669"/>
    <property type="project" value="UniProtKB-KW"/>
</dbReference>
<dbReference type="InterPro" id="IPR041698">
    <property type="entry name" value="Methyltransf_25"/>
</dbReference>
<proteinExistence type="predicted"/>
<reference evidence="2 3" key="1">
    <citation type="submission" date="2017-03" db="EMBL/GenBank/DDBJ databases">
        <title>Lifting the veil on microbial sulfur biogeochemistry in mining wastewaters.</title>
        <authorList>
            <person name="Kantor R.S."/>
            <person name="Colenbrander Nelson T."/>
            <person name="Marshall S."/>
            <person name="Bennett D."/>
            <person name="Apte S."/>
            <person name="Camacho D."/>
            <person name="Thomas B.C."/>
            <person name="Warren L.A."/>
            <person name="Banfield J.F."/>
        </authorList>
    </citation>
    <scope>NUCLEOTIDE SEQUENCE [LARGE SCALE GENOMIC DNA]</scope>
    <source>
        <strain evidence="2">32-68-21</strain>
    </source>
</reference>